<organism evidence="1 2">
    <name type="scientific">Aphis glycines</name>
    <name type="common">Soybean aphid</name>
    <dbReference type="NCBI Taxonomy" id="307491"/>
    <lineage>
        <taxon>Eukaryota</taxon>
        <taxon>Metazoa</taxon>
        <taxon>Ecdysozoa</taxon>
        <taxon>Arthropoda</taxon>
        <taxon>Hexapoda</taxon>
        <taxon>Insecta</taxon>
        <taxon>Pterygota</taxon>
        <taxon>Neoptera</taxon>
        <taxon>Paraneoptera</taxon>
        <taxon>Hemiptera</taxon>
        <taxon>Sternorrhyncha</taxon>
        <taxon>Aphidomorpha</taxon>
        <taxon>Aphidoidea</taxon>
        <taxon>Aphididae</taxon>
        <taxon>Aphidini</taxon>
        <taxon>Aphis</taxon>
        <taxon>Aphis</taxon>
    </lineage>
</organism>
<accession>A0A6G0TLS0</accession>
<dbReference type="Proteomes" id="UP000475862">
    <property type="component" value="Unassembled WGS sequence"/>
</dbReference>
<keyword evidence="2" id="KW-1185">Reference proteome</keyword>
<evidence type="ECO:0000313" key="2">
    <source>
        <dbReference type="Proteomes" id="UP000475862"/>
    </source>
</evidence>
<comment type="caution">
    <text evidence="1">The sequence shown here is derived from an EMBL/GenBank/DDBJ whole genome shotgun (WGS) entry which is preliminary data.</text>
</comment>
<dbReference type="AlphaFoldDB" id="A0A6G0TLS0"/>
<protein>
    <submittedName>
        <fullName evidence="1">Uncharacterized protein</fullName>
    </submittedName>
</protein>
<reference evidence="1 2" key="1">
    <citation type="submission" date="2019-08" db="EMBL/GenBank/DDBJ databases">
        <title>The genome of the soybean aphid Biotype 1, its phylome, world population structure and adaptation to the North American continent.</title>
        <authorList>
            <person name="Giordano R."/>
            <person name="Donthu R.K."/>
            <person name="Hernandez A.G."/>
            <person name="Wright C.L."/>
            <person name="Zimin A.V."/>
        </authorList>
    </citation>
    <scope>NUCLEOTIDE SEQUENCE [LARGE SCALE GENOMIC DNA]</scope>
    <source>
        <tissue evidence="1">Whole aphids</tissue>
    </source>
</reference>
<dbReference type="EMBL" id="VYZN01000030">
    <property type="protein sequence ID" value="KAE9534037.1"/>
    <property type="molecule type" value="Genomic_DNA"/>
</dbReference>
<gene>
    <name evidence="1" type="ORF">AGLY_008773</name>
</gene>
<proteinExistence type="predicted"/>
<name>A0A6G0TLS0_APHGL</name>
<evidence type="ECO:0000313" key="1">
    <source>
        <dbReference type="EMBL" id="KAE9534037.1"/>
    </source>
</evidence>
<sequence length="191" mass="22559">MKFNDTTNSAKRWWRNNNEAKAVAEKSMIGDAGRQKFAQAHSSVRLVQTIMQIFENYSATTVHLTIFIVLRLKKYWKLLKFTTSQEWNTSCAYVESVSNDKSLEAIFTNIKKWIVFGLTRHLRYTQFYLIYFVYKNIKSIDVINYIILFYLDQQKSKRCVIMFFISNQMTCRIRTGSSSCGCLLTKPYYNH</sequence>